<dbReference type="EMBL" id="JAFBEC010000010">
    <property type="protein sequence ID" value="MBM7634214.1"/>
    <property type="molecule type" value="Genomic_DNA"/>
</dbReference>
<keyword evidence="2" id="KW-1185">Reference proteome</keyword>
<protein>
    <submittedName>
        <fullName evidence="1">Uncharacterized protein</fullName>
    </submittedName>
</protein>
<comment type="caution">
    <text evidence="1">The sequence shown here is derived from an EMBL/GenBank/DDBJ whole genome shotgun (WGS) entry which is preliminary data.</text>
</comment>
<accession>A0ABS2PFV8</accession>
<evidence type="ECO:0000313" key="2">
    <source>
        <dbReference type="Proteomes" id="UP000741863"/>
    </source>
</evidence>
<evidence type="ECO:0000313" key="1">
    <source>
        <dbReference type="EMBL" id="MBM7634214.1"/>
    </source>
</evidence>
<dbReference type="Proteomes" id="UP000741863">
    <property type="component" value="Unassembled WGS sequence"/>
</dbReference>
<gene>
    <name evidence="1" type="ORF">JOD17_003316</name>
</gene>
<sequence>MDHFEEYDPYKDYDNNRYTHTKIIKTGGFIHHSKGNLRPDTENRIIPFKEIA</sequence>
<proteinExistence type="predicted"/>
<dbReference type="RefSeq" id="WP_169967478.1">
    <property type="nucleotide sequence ID" value="NZ_JAFBEC010000010.1"/>
</dbReference>
<reference evidence="1 2" key="1">
    <citation type="submission" date="2021-01" db="EMBL/GenBank/DDBJ databases">
        <title>Genomic Encyclopedia of Type Strains, Phase IV (KMG-IV): sequencing the most valuable type-strain genomes for metagenomic binning, comparative biology and taxonomic classification.</title>
        <authorList>
            <person name="Goeker M."/>
        </authorList>
    </citation>
    <scope>NUCLEOTIDE SEQUENCE [LARGE SCALE GENOMIC DNA]</scope>
    <source>
        <strain evidence="1 2">DSM 25540</strain>
    </source>
</reference>
<organism evidence="1 2">
    <name type="scientific">Geomicrobium sediminis</name>
    <dbReference type="NCBI Taxonomy" id="1347788"/>
    <lineage>
        <taxon>Bacteria</taxon>
        <taxon>Bacillati</taxon>
        <taxon>Bacillota</taxon>
        <taxon>Bacilli</taxon>
        <taxon>Bacillales</taxon>
        <taxon>Geomicrobium</taxon>
    </lineage>
</organism>
<name>A0ABS2PFV8_9BACL</name>